<dbReference type="InterPro" id="IPR001841">
    <property type="entry name" value="Znf_RING"/>
</dbReference>
<keyword evidence="4" id="KW-0862">Zinc</keyword>
<name>A0ABD6EHR4_9BILA</name>
<evidence type="ECO:0000256" key="6">
    <source>
        <dbReference type="PROSITE-ProRule" id="PRU00175"/>
    </source>
</evidence>
<organism evidence="9 10">
    <name type="scientific">Gnathostoma spinigerum</name>
    <dbReference type="NCBI Taxonomy" id="75299"/>
    <lineage>
        <taxon>Eukaryota</taxon>
        <taxon>Metazoa</taxon>
        <taxon>Ecdysozoa</taxon>
        <taxon>Nematoda</taxon>
        <taxon>Chromadorea</taxon>
        <taxon>Rhabditida</taxon>
        <taxon>Spirurina</taxon>
        <taxon>Gnathostomatomorpha</taxon>
        <taxon>Gnathostomatoidea</taxon>
        <taxon>Gnathostomatidae</taxon>
        <taxon>Gnathostoma</taxon>
    </lineage>
</organism>
<dbReference type="Gene3D" id="3.30.40.10">
    <property type="entry name" value="Zinc/RING finger domain, C3HC4 (zinc finger)"/>
    <property type="match status" value="1"/>
</dbReference>
<evidence type="ECO:0000256" key="5">
    <source>
        <dbReference type="ARBA" id="ARBA00023242"/>
    </source>
</evidence>
<dbReference type="Proteomes" id="UP001608902">
    <property type="component" value="Unassembled WGS sequence"/>
</dbReference>
<dbReference type="SUPFAM" id="SSF57850">
    <property type="entry name" value="RING/U-box"/>
    <property type="match status" value="1"/>
</dbReference>
<sequence length="273" mass="31158">MTPADFNENLTCSLCKSYLIDAVTLTECLHFFCRSCLLQHLTKESRCPTCASDLGSDLSEAFVRDEILQNLVYKMVPDVYWDELKQRSEFYKKKTLSKEEKQLMFNKKLLQLASHLCAPQELVSLAVEYIPSCPPECDEKKGGGKRCDGVGTGEGVSKCTEGCGVHEGEEPMEVDEEPKPTTSAEADRLEQRHKISYTFSRYYRCPASTRIGAIRKLLEAKLLLPDIYRLYFLDVECNQTLEDDCTLQDIAYMFSWKRDSPMRILFTLQVCCA</sequence>
<proteinExistence type="predicted"/>
<evidence type="ECO:0000256" key="3">
    <source>
        <dbReference type="ARBA" id="ARBA00022771"/>
    </source>
</evidence>
<protein>
    <recommendedName>
        <fullName evidence="8">RING-type domain-containing protein</fullName>
    </recommendedName>
</protein>
<keyword evidence="5" id="KW-0539">Nucleus</keyword>
<dbReference type="FunFam" id="3.30.40.10:FF:000033">
    <property type="entry name" value="Polycomb group RING finger protein 3"/>
    <property type="match status" value="1"/>
</dbReference>
<dbReference type="GO" id="GO:0008270">
    <property type="term" value="F:zinc ion binding"/>
    <property type="evidence" value="ECO:0007669"/>
    <property type="project" value="UniProtKB-KW"/>
</dbReference>
<evidence type="ECO:0000256" key="4">
    <source>
        <dbReference type="ARBA" id="ARBA00022833"/>
    </source>
</evidence>
<dbReference type="InterPro" id="IPR017907">
    <property type="entry name" value="Znf_RING_CS"/>
</dbReference>
<dbReference type="InterPro" id="IPR032443">
    <property type="entry name" value="RAWUL"/>
</dbReference>
<evidence type="ECO:0000313" key="10">
    <source>
        <dbReference type="Proteomes" id="UP001608902"/>
    </source>
</evidence>
<dbReference type="Pfam" id="PF13923">
    <property type="entry name" value="zf-C3HC4_2"/>
    <property type="match status" value="1"/>
</dbReference>
<evidence type="ECO:0000313" key="9">
    <source>
        <dbReference type="EMBL" id="MFH4979514.1"/>
    </source>
</evidence>
<dbReference type="Pfam" id="PF16207">
    <property type="entry name" value="RAWUL"/>
    <property type="match status" value="1"/>
</dbReference>
<dbReference type="PROSITE" id="PS50089">
    <property type="entry name" value="ZF_RING_2"/>
    <property type="match status" value="1"/>
</dbReference>
<evidence type="ECO:0000259" key="8">
    <source>
        <dbReference type="PROSITE" id="PS50089"/>
    </source>
</evidence>
<reference evidence="9 10" key="1">
    <citation type="submission" date="2024-08" db="EMBL/GenBank/DDBJ databases">
        <title>Gnathostoma spinigerum genome.</title>
        <authorList>
            <person name="Gonzalez-Bertolin B."/>
            <person name="Monzon S."/>
            <person name="Zaballos A."/>
            <person name="Jimenez P."/>
            <person name="Dekumyoy P."/>
            <person name="Varona S."/>
            <person name="Cuesta I."/>
            <person name="Sumanam S."/>
            <person name="Adisakwattana P."/>
            <person name="Gasser R.B."/>
            <person name="Hernandez-Gonzalez A."/>
            <person name="Young N.D."/>
            <person name="Perteguer M.J."/>
        </authorList>
    </citation>
    <scope>NUCLEOTIDE SEQUENCE [LARGE SCALE GENOMIC DNA]</scope>
    <source>
        <strain evidence="9">AL3</strain>
        <tissue evidence="9">Liver</tissue>
    </source>
</reference>
<evidence type="ECO:0000256" key="1">
    <source>
        <dbReference type="ARBA" id="ARBA00004123"/>
    </source>
</evidence>
<gene>
    <name evidence="9" type="ORF">AB6A40_006223</name>
</gene>
<comment type="caution">
    <text evidence="9">The sequence shown here is derived from an EMBL/GenBank/DDBJ whole genome shotgun (WGS) entry which is preliminary data.</text>
</comment>
<dbReference type="InterPro" id="IPR013083">
    <property type="entry name" value="Znf_RING/FYVE/PHD"/>
</dbReference>
<feature type="region of interest" description="Disordered" evidence="7">
    <location>
        <begin position="167"/>
        <end position="186"/>
    </location>
</feature>
<dbReference type="PANTHER" id="PTHR10825:SF29">
    <property type="entry name" value="POLYCOMB GROUP RING FINGER PROTEIN 1"/>
    <property type="match status" value="1"/>
</dbReference>
<accession>A0ABD6EHR4</accession>
<keyword evidence="10" id="KW-1185">Reference proteome</keyword>
<keyword evidence="3 6" id="KW-0863">Zinc-finger</keyword>
<evidence type="ECO:0000256" key="2">
    <source>
        <dbReference type="ARBA" id="ARBA00022723"/>
    </source>
</evidence>
<dbReference type="PANTHER" id="PTHR10825">
    <property type="entry name" value="RING FINGER DOMAIN-CONTAINING, POLYCOMB GROUP COMPONENT"/>
    <property type="match status" value="1"/>
</dbReference>
<dbReference type="AlphaFoldDB" id="A0ABD6EHR4"/>
<evidence type="ECO:0000256" key="7">
    <source>
        <dbReference type="SAM" id="MobiDB-lite"/>
    </source>
</evidence>
<dbReference type="GO" id="GO:0031519">
    <property type="term" value="C:PcG protein complex"/>
    <property type="evidence" value="ECO:0007669"/>
    <property type="project" value="UniProtKB-ARBA"/>
</dbReference>
<feature type="domain" description="RING-type" evidence="8">
    <location>
        <begin position="12"/>
        <end position="50"/>
    </location>
</feature>
<dbReference type="SMART" id="SM00184">
    <property type="entry name" value="RING"/>
    <property type="match status" value="1"/>
</dbReference>
<dbReference type="Gene3D" id="3.10.20.90">
    <property type="entry name" value="Phosphatidylinositol 3-kinase Catalytic Subunit, Chain A, domain 1"/>
    <property type="match status" value="1"/>
</dbReference>
<dbReference type="EMBL" id="JBGFUD010004286">
    <property type="protein sequence ID" value="MFH4979514.1"/>
    <property type="molecule type" value="Genomic_DNA"/>
</dbReference>
<keyword evidence="2" id="KW-0479">Metal-binding</keyword>
<dbReference type="PROSITE" id="PS00518">
    <property type="entry name" value="ZF_RING_1"/>
    <property type="match status" value="1"/>
</dbReference>
<comment type="subcellular location">
    <subcellularLocation>
        <location evidence="1">Nucleus</location>
    </subcellularLocation>
</comment>